<dbReference type="EMBL" id="MU157889">
    <property type="protein sequence ID" value="KAF9525058.1"/>
    <property type="molecule type" value="Genomic_DNA"/>
</dbReference>
<dbReference type="Proteomes" id="UP000807306">
    <property type="component" value="Unassembled WGS sequence"/>
</dbReference>
<organism evidence="1 2">
    <name type="scientific">Crepidotus variabilis</name>
    <dbReference type="NCBI Taxonomy" id="179855"/>
    <lineage>
        <taxon>Eukaryota</taxon>
        <taxon>Fungi</taxon>
        <taxon>Dikarya</taxon>
        <taxon>Basidiomycota</taxon>
        <taxon>Agaricomycotina</taxon>
        <taxon>Agaricomycetes</taxon>
        <taxon>Agaricomycetidae</taxon>
        <taxon>Agaricales</taxon>
        <taxon>Agaricineae</taxon>
        <taxon>Crepidotaceae</taxon>
        <taxon>Crepidotus</taxon>
    </lineage>
</organism>
<evidence type="ECO:0000313" key="2">
    <source>
        <dbReference type="Proteomes" id="UP000807306"/>
    </source>
</evidence>
<comment type="caution">
    <text evidence="1">The sequence shown here is derived from an EMBL/GenBank/DDBJ whole genome shotgun (WGS) entry which is preliminary data.</text>
</comment>
<feature type="non-terminal residue" evidence="1">
    <location>
        <position position="272"/>
    </location>
</feature>
<keyword evidence="2" id="KW-1185">Reference proteome</keyword>
<accession>A0A9P6E9W9</accession>
<dbReference type="AlphaFoldDB" id="A0A9P6E9W9"/>
<gene>
    <name evidence="1" type="ORF">CPB83DRAFT_734614</name>
</gene>
<reference evidence="1" key="1">
    <citation type="submission" date="2020-11" db="EMBL/GenBank/DDBJ databases">
        <authorList>
            <consortium name="DOE Joint Genome Institute"/>
            <person name="Ahrendt S."/>
            <person name="Riley R."/>
            <person name="Andreopoulos W."/>
            <person name="Labutti K."/>
            <person name="Pangilinan J."/>
            <person name="Ruiz-Duenas F.J."/>
            <person name="Barrasa J.M."/>
            <person name="Sanchez-Garcia M."/>
            <person name="Camarero S."/>
            <person name="Miyauchi S."/>
            <person name="Serrano A."/>
            <person name="Linde D."/>
            <person name="Babiker R."/>
            <person name="Drula E."/>
            <person name="Ayuso-Fernandez I."/>
            <person name="Pacheco R."/>
            <person name="Padilla G."/>
            <person name="Ferreira P."/>
            <person name="Barriuso J."/>
            <person name="Kellner H."/>
            <person name="Castanera R."/>
            <person name="Alfaro M."/>
            <person name="Ramirez L."/>
            <person name="Pisabarro A.G."/>
            <person name="Kuo A."/>
            <person name="Tritt A."/>
            <person name="Lipzen A."/>
            <person name="He G."/>
            <person name="Yan M."/>
            <person name="Ng V."/>
            <person name="Cullen D."/>
            <person name="Martin F."/>
            <person name="Rosso M.-N."/>
            <person name="Henrissat B."/>
            <person name="Hibbett D."/>
            <person name="Martinez A.T."/>
            <person name="Grigoriev I.V."/>
        </authorList>
    </citation>
    <scope>NUCLEOTIDE SEQUENCE</scope>
    <source>
        <strain evidence="1">CBS 506.95</strain>
    </source>
</reference>
<sequence length="272" mass="29822">VQWYGGSATYYSSAQGPSAQTGSFSFTFEGTEAAFYGMISPVSLSSSFTVEIDGGISSGIQYNRDRNLQSTQWYQTPVLKDGQHNVSIKHFDGVVFDYVVVTAGPQTRTNGKSAIVDDDSHQLNYQGKWARNTDSILSSNPSQSLPFRNVTHQAWTVGDSFSFTFVGTSVTVLGVFSWSTLGEFSIDFALDGTTSTTSYSVTNSSPEYLNKLGDVFNFPYFKQDYLTAGQHTLSANITHVTNKTFILDYLAYTSSFDTFPVGFFPTTPLPTS</sequence>
<feature type="non-terminal residue" evidence="1">
    <location>
        <position position="1"/>
    </location>
</feature>
<name>A0A9P6E9W9_9AGAR</name>
<proteinExistence type="predicted"/>
<evidence type="ECO:0000313" key="1">
    <source>
        <dbReference type="EMBL" id="KAF9525058.1"/>
    </source>
</evidence>
<dbReference type="Gene3D" id="2.60.120.260">
    <property type="entry name" value="Galactose-binding domain-like"/>
    <property type="match status" value="2"/>
</dbReference>
<protein>
    <submittedName>
        <fullName evidence="1">Uncharacterized protein</fullName>
    </submittedName>
</protein>
<dbReference type="OrthoDB" id="2756615at2759"/>